<name>A0AB34IE12_PRYPA</name>
<feature type="region of interest" description="Disordered" evidence="1">
    <location>
        <begin position="1"/>
        <end position="36"/>
    </location>
</feature>
<proteinExistence type="predicted"/>
<evidence type="ECO:0000313" key="3">
    <source>
        <dbReference type="EMBL" id="KAL1496487.1"/>
    </source>
</evidence>
<protein>
    <recommendedName>
        <fullName evidence="5">Ubiquitin-like domain-containing protein</fullName>
    </recommendedName>
</protein>
<organism evidence="3 4">
    <name type="scientific">Prymnesium parvum</name>
    <name type="common">Toxic golden alga</name>
    <dbReference type="NCBI Taxonomy" id="97485"/>
    <lineage>
        <taxon>Eukaryota</taxon>
        <taxon>Haptista</taxon>
        <taxon>Haptophyta</taxon>
        <taxon>Prymnesiophyceae</taxon>
        <taxon>Prymnesiales</taxon>
        <taxon>Prymnesiaceae</taxon>
        <taxon>Prymnesium</taxon>
    </lineage>
</organism>
<dbReference type="EMBL" id="JBGBPQ010000029">
    <property type="protein sequence ID" value="KAL1496487.1"/>
    <property type="molecule type" value="Genomic_DNA"/>
</dbReference>
<dbReference type="AlphaFoldDB" id="A0AB34IE12"/>
<dbReference type="Proteomes" id="UP001515480">
    <property type="component" value="Unassembled WGS sequence"/>
</dbReference>
<reference evidence="3 4" key="1">
    <citation type="journal article" date="2024" name="Science">
        <title>Giant polyketide synthase enzymes in the biosynthesis of giant marine polyether toxins.</title>
        <authorList>
            <person name="Fallon T.R."/>
            <person name="Shende V.V."/>
            <person name="Wierzbicki I.H."/>
            <person name="Pendleton A.L."/>
            <person name="Watervoot N.F."/>
            <person name="Auber R.P."/>
            <person name="Gonzalez D.J."/>
            <person name="Wisecaver J.H."/>
            <person name="Moore B.S."/>
        </authorList>
    </citation>
    <scope>NUCLEOTIDE SEQUENCE [LARGE SCALE GENOMIC DNA]</scope>
    <source>
        <strain evidence="3 4">12B1</strain>
    </source>
</reference>
<dbReference type="EMBL" id="JBGBPQ010000029">
    <property type="protein sequence ID" value="KAL1496206.1"/>
    <property type="molecule type" value="Genomic_DNA"/>
</dbReference>
<gene>
    <name evidence="2" type="ORF">AB1Y20_016169</name>
    <name evidence="3" type="ORF">AB1Y20_016441</name>
</gene>
<accession>A0AB34IE12</accession>
<feature type="compositionally biased region" description="Pro residues" evidence="1">
    <location>
        <begin position="26"/>
        <end position="36"/>
    </location>
</feature>
<evidence type="ECO:0000313" key="2">
    <source>
        <dbReference type="EMBL" id="KAL1496206.1"/>
    </source>
</evidence>
<comment type="caution">
    <text evidence="3">The sequence shown here is derived from an EMBL/GenBank/DDBJ whole genome shotgun (WGS) entry which is preliminary data.</text>
</comment>
<evidence type="ECO:0000256" key="1">
    <source>
        <dbReference type="SAM" id="MobiDB-lite"/>
    </source>
</evidence>
<keyword evidence="4" id="KW-1185">Reference proteome</keyword>
<evidence type="ECO:0000313" key="4">
    <source>
        <dbReference type="Proteomes" id="UP001515480"/>
    </source>
</evidence>
<evidence type="ECO:0008006" key="5">
    <source>
        <dbReference type="Google" id="ProtNLM"/>
    </source>
</evidence>
<sequence>MSRPTTAPTTPDGKAKGKKKKKAEEPPPPPPPPPPIALQVRSIAWRCMDFRVQVPPTANLSELKALIMKRHAKASGKDAITRMDFYFDDVAPEKLLPPDTVMGSVGFSRKGDTGMFELFYDYYPHADPFENRPFAARLSATNPEVLLPPPPPVAPPAAS</sequence>